<sequence length="160" mass="16875">MEDPLRPGVREAIAACHHAGVTVKMCIGDNVLTARPIVAQCGIYTAGGIVMEGPTFCDLTPHERLETIPVPKSWPVSPATVQTLKTANTGSSMGITGTEVTKGASNIILMDDNFVSIVEAVVWDICVNNAVYTFTTLALATDPASGSLLDRKPDTGLIFC</sequence>
<dbReference type="EMBL" id="MU118153">
    <property type="protein sequence ID" value="KAF9644218.1"/>
    <property type="molecule type" value="Genomic_DNA"/>
</dbReference>
<evidence type="ECO:0000313" key="2">
    <source>
        <dbReference type="Proteomes" id="UP000886501"/>
    </source>
</evidence>
<evidence type="ECO:0000313" key="1">
    <source>
        <dbReference type="EMBL" id="KAF9644218.1"/>
    </source>
</evidence>
<keyword evidence="2" id="KW-1185">Reference proteome</keyword>
<reference evidence="1" key="2">
    <citation type="journal article" date="2020" name="Nat. Commun.">
        <title>Large-scale genome sequencing of mycorrhizal fungi provides insights into the early evolution of symbiotic traits.</title>
        <authorList>
            <person name="Miyauchi S."/>
            <person name="Kiss E."/>
            <person name="Kuo A."/>
            <person name="Drula E."/>
            <person name="Kohler A."/>
            <person name="Sanchez-Garcia M."/>
            <person name="Morin E."/>
            <person name="Andreopoulos B."/>
            <person name="Barry K.W."/>
            <person name="Bonito G."/>
            <person name="Buee M."/>
            <person name="Carver A."/>
            <person name="Chen C."/>
            <person name="Cichocki N."/>
            <person name="Clum A."/>
            <person name="Culley D."/>
            <person name="Crous P.W."/>
            <person name="Fauchery L."/>
            <person name="Girlanda M."/>
            <person name="Hayes R.D."/>
            <person name="Keri Z."/>
            <person name="LaButti K."/>
            <person name="Lipzen A."/>
            <person name="Lombard V."/>
            <person name="Magnuson J."/>
            <person name="Maillard F."/>
            <person name="Murat C."/>
            <person name="Nolan M."/>
            <person name="Ohm R.A."/>
            <person name="Pangilinan J."/>
            <person name="Pereira M.F."/>
            <person name="Perotto S."/>
            <person name="Peter M."/>
            <person name="Pfister S."/>
            <person name="Riley R."/>
            <person name="Sitrit Y."/>
            <person name="Stielow J.B."/>
            <person name="Szollosi G."/>
            <person name="Zifcakova L."/>
            <person name="Stursova M."/>
            <person name="Spatafora J.W."/>
            <person name="Tedersoo L."/>
            <person name="Vaario L.M."/>
            <person name="Yamada A."/>
            <person name="Yan M."/>
            <person name="Wang P."/>
            <person name="Xu J."/>
            <person name="Bruns T."/>
            <person name="Baldrian P."/>
            <person name="Vilgalys R."/>
            <person name="Dunand C."/>
            <person name="Henrissat B."/>
            <person name="Grigoriev I.V."/>
            <person name="Hibbett D."/>
            <person name="Nagy L.G."/>
            <person name="Martin F.M."/>
        </authorList>
    </citation>
    <scope>NUCLEOTIDE SEQUENCE</scope>
    <source>
        <strain evidence="1">P2</strain>
    </source>
</reference>
<proteinExistence type="predicted"/>
<accession>A0ACB6Z3R8</accession>
<comment type="caution">
    <text evidence="1">The sequence shown here is derived from an EMBL/GenBank/DDBJ whole genome shotgun (WGS) entry which is preliminary data.</text>
</comment>
<dbReference type="Proteomes" id="UP000886501">
    <property type="component" value="Unassembled WGS sequence"/>
</dbReference>
<protein>
    <submittedName>
        <fullName evidence="1">Uncharacterized protein</fullName>
    </submittedName>
</protein>
<name>A0ACB6Z3R8_THEGA</name>
<reference evidence="1" key="1">
    <citation type="submission" date="2019-10" db="EMBL/GenBank/DDBJ databases">
        <authorList>
            <consortium name="DOE Joint Genome Institute"/>
            <person name="Kuo A."/>
            <person name="Miyauchi S."/>
            <person name="Kiss E."/>
            <person name="Drula E."/>
            <person name="Kohler A."/>
            <person name="Sanchez-Garcia M."/>
            <person name="Andreopoulos B."/>
            <person name="Barry K.W."/>
            <person name="Bonito G."/>
            <person name="Buee M."/>
            <person name="Carver A."/>
            <person name="Chen C."/>
            <person name="Cichocki N."/>
            <person name="Clum A."/>
            <person name="Culley D."/>
            <person name="Crous P.W."/>
            <person name="Fauchery L."/>
            <person name="Girlanda M."/>
            <person name="Hayes R."/>
            <person name="Keri Z."/>
            <person name="Labutti K."/>
            <person name="Lipzen A."/>
            <person name="Lombard V."/>
            <person name="Magnuson J."/>
            <person name="Maillard F."/>
            <person name="Morin E."/>
            <person name="Murat C."/>
            <person name="Nolan M."/>
            <person name="Ohm R."/>
            <person name="Pangilinan J."/>
            <person name="Pereira M."/>
            <person name="Perotto S."/>
            <person name="Peter M."/>
            <person name="Riley R."/>
            <person name="Sitrit Y."/>
            <person name="Stielow B."/>
            <person name="Szollosi G."/>
            <person name="Zifcakova L."/>
            <person name="Stursova M."/>
            <person name="Spatafora J.W."/>
            <person name="Tedersoo L."/>
            <person name="Vaario L.-M."/>
            <person name="Yamada A."/>
            <person name="Yan M."/>
            <person name="Wang P."/>
            <person name="Xu J."/>
            <person name="Bruns T."/>
            <person name="Baldrian P."/>
            <person name="Vilgalys R."/>
            <person name="Henrissat B."/>
            <person name="Grigoriev I.V."/>
            <person name="Hibbett D."/>
            <person name="Nagy L.G."/>
            <person name="Martin F.M."/>
        </authorList>
    </citation>
    <scope>NUCLEOTIDE SEQUENCE</scope>
    <source>
        <strain evidence="1">P2</strain>
    </source>
</reference>
<organism evidence="1 2">
    <name type="scientific">Thelephora ganbajun</name>
    <name type="common">Ganba fungus</name>
    <dbReference type="NCBI Taxonomy" id="370292"/>
    <lineage>
        <taxon>Eukaryota</taxon>
        <taxon>Fungi</taxon>
        <taxon>Dikarya</taxon>
        <taxon>Basidiomycota</taxon>
        <taxon>Agaricomycotina</taxon>
        <taxon>Agaricomycetes</taxon>
        <taxon>Thelephorales</taxon>
        <taxon>Thelephoraceae</taxon>
        <taxon>Thelephora</taxon>
    </lineage>
</organism>
<gene>
    <name evidence="1" type="ORF">BDM02DRAFT_3263686</name>
</gene>